<dbReference type="SMART" id="SM00668">
    <property type="entry name" value="CTLH"/>
    <property type="match status" value="1"/>
</dbReference>
<dbReference type="InterPro" id="IPR001870">
    <property type="entry name" value="B30.2/SPRY"/>
</dbReference>
<evidence type="ECO:0000259" key="7">
    <source>
        <dbReference type="PROSITE" id="PS51762"/>
    </source>
</evidence>
<dbReference type="CDD" id="cd08023">
    <property type="entry name" value="GH16_laminarinase_like"/>
    <property type="match status" value="1"/>
</dbReference>
<comment type="caution">
    <text evidence="8">The sequence shown here is derived from an EMBL/GenBank/DDBJ whole genome shotgun (WGS) entry which is preliminary data.</text>
</comment>
<keyword evidence="1" id="KW-0175">Coiled coil</keyword>
<dbReference type="PROSITE" id="PS50897">
    <property type="entry name" value="CTLH"/>
    <property type="match status" value="1"/>
</dbReference>
<feature type="region of interest" description="Disordered" evidence="2">
    <location>
        <begin position="746"/>
        <end position="779"/>
    </location>
</feature>
<dbReference type="Pfam" id="PF10607">
    <property type="entry name" value="CTLH"/>
    <property type="match status" value="1"/>
</dbReference>
<feature type="compositionally biased region" description="Low complexity" evidence="2">
    <location>
        <begin position="1652"/>
        <end position="1673"/>
    </location>
</feature>
<dbReference type="SUPFAM" id="SSF47769">
    <property type="entry name" value="SAM/Pointed domain"/>
    <property type="match status" value="1"/>
</dbReference>
<dbReference type="EMBL" id="LHPG02000010">
    <property type="protein sequence ID" value="PRW50909.1"/>
    <property type="molecule type" value="Genomic_DNA"/>
</dbReference>
<dbReference type="CDD" id="cd09487">
    <property type="entry name" value="SAM_superfamily"/>
    <property type="match status" value="1"/>
</dbReference>
<feature type="domain" description="GH16" evidence="7">
    <location>
        <begin position="827"/>
        <end position="1077"/>
    </location>
</feature>
<dbReference type="InterPro" id="IPR043136">
    <property type="entry name" value="B30.2/SPRY_sf"/>
</dbReference>
<dbReference type="InterPro" id="IPR013320">
    <property type="entry name" value="ConA-like_dom_sf"/>
</dbReference>
<evidence type="ECO:0000259" key="5">
    <source>
        <dbReference type="PROSITE" id="PS50897"/>
    </source>
</evidence>
<dbReference type="InterPro" id="IPR013144">
    <property type="entry name" value="CRA_dom"/>
</dbReference>
<dbReference type="Pfam" id="PF00481">
    <property type="entry name" value="PP2C"/>
    <property type="match status" value="1"/>
</dbReference>
<dbReference type="Gene3D" id="2.60.120.200">
    <property type="match status" value="1"/>
</dbReference>
<dbReference type="PROSITE" id="PS50188">
    <property type="entry name" value="B302_SPRY"/>
    <property type="match status" value="1"/>
</dbReference>
<dbReference type="SMART" id="SM00449">
    <property type="entry name" value="SPRY"/>
    <property type="match status" value="1"/>
</dbReference>
<gene>
    <name evidence="8" type="ORF">C2E21_5486</name>
</gene>
<evidence type="ECO:0000259" key="3">
    <source>
        <dbReference type="PROSITE" id="PS50105"/>
    </source>
</evidence>
<feature type="compositionally biased region" description="Gly residues" evidence="2">
    <location>
        <begin position="1674"/>
        <end position="1683"/>
    </location>
</feature>
<dbReference type="PROSITE" id="PS50105">
    <property type="entry name" value="SAM_DOMAIN"/>
    <property type="match status" value="1"/>
</dbReference>
<dbReference type="SMART" id="SM00454">
    <property type="entry name" value="SAM"/>
    <property type="match status" value="1"/>
</dbReference>
<dbReference type="InterPro" id="IPR036457">
    <property type="entry name" value="PPM-type-like_dom_sf"/>
</dbReference>
<dbReference type="InterPro" id="IPR006595">
    <property type="entry name" value="CTLH_C"/>
</dbReference>
<feature type="domain" description="CTLH" evidence="5">
    <location>
        <begin position="2256"/>
        <end position="2319"/>
    </location>
</feature>
<sequence length="2463" mass="259051">MRGARSGLCSCKTAAAEAGGALRLRLQTLCQRAAAPLGRAVTVTLLLAHAVVRARHLWHWLGQSCLICISPEEVPRGFGTLPTCQQRMVPFALRTMRWLAALLLMQRRRLGDWRAVRLLPTWRTAQRMAIVCGVYAAAAALQWACDVRWDAPGAPAKQPLVSRLADALLQLATIVASVNLTEAPAFAVALLGPLVRKELRDQAQAGFWLLHASTALAAKEAQHKLMCHGIGALFAERPRALAALHAALAGPQPAAMTTMPDPAGDVASWNVPQVAEWLESLHFPPATVAAFRENAVGGADLLQLTDADLDEHLGLTPLLARKLRSELQKKGVAAPAGAAAPAPAATAAAETTAAAVAAAVTAALAAAPAAAAAAPAAAAPAPVAAAPVTTARSTFNPADLDRYVELQQKTREMQGLQIPSKLATAQQHSASVQSQLAAARGAVQTTQAALSKEEKNVAYYKGGGGGCCGLCKGKSERKHGEAEAQAARLREQLQQQQGQATSLAAQLDEAQRQLAAWQGQAAELEGAQRTMEGLVDRMFAAAGGRQAELADAARVLEGQAADANRSADAFARGTQKLQNAAAALQEALAAMSRTQMLGAVNMGRGIGFQRRTGARARQMPGRPIGNVAEMAVFRRANDGVAQAARDVQEASALLGPGMPRVDARVLSTARAGMFANLLVGGTIASAVQLAAVRRSMDQVRSLLGEVQACLTWARQNLAAHQQNQANLAGQASAKRAEVDSIRRQELQEANSQKHASWRPAASRRALRPPPPPAAAPPGSAAGWNLLWEDAFEREHVFGPGSCWEAMLGDGGAFGIPGGNAEVQTYTDRATNVRIETVAQPDGSSRRCLVVQAAFDPRAAQRQHFTSARMRTAGRFSIAPSLQWPRIRIEARLRVTPGRRLWPAVWLLPEDNPHPMASGYGSYGGWAASGELDVLEMANGMKEAVGSIHYGKPWPANTFSSGRAVVPAGTEGGWHVHAVEWSLDHMTWSLDGRPSFTARSRASCGDGGWYSDGPGGGPHAPFDKPMHLLVNLALGSEATEFTQSGGRGVTQQELESTLTGQRCCMEVDYLRRDGRTHQQEGVASIEVCRTDRDVEAALERLAARTREGRRQGESGRAGMAVASALSGPPCCPLVHQNTGCSVLKDEDVLVVEHQRPWPGSDAAASPTCGLARGSSGDASDAPSLARCSACGSAADQYSLFAVFDGHNGASAARMAAKEVVLVLEERLPQGAPPSPHSPQFTPWREDIQLALVETLAELNRLFAMRGILAGCTATLVLQVGWLVTAANLGDSRAIIDTGVESHHLTVDHRVATHKGERRRVEAMGNTIAPIDFSGSGPATRVDNGVGPLRIWPGGLCLSRAIGDFDVGDSVIPFPHVMQVIVPPTGARLLIASDGVWDAYEKMGRVGAMLRSWSLDVCPQRLIQSIVRAYGGLRDDTSLVVVDILPPGKTFPECVSSVAAAAKAASGGSGHGGGGGGGGGGAMCGCFGSAPSAPPAPIAVAAAAEATAEAALPPAAVGRLEVLADLDVAAVMGLMPETESTTPGWYDEYVGEALFSLASEAMELWHEAHERRTGRRPATPQLDSSVRAARAARALLEGDVQPLIDASDAAWAPAPASSSLGGGMRRNASMFFPQAVADGDYADKFGHYKGAAPASLASGSPGSSMHGTGDSQHGSGSPGGSGHRAGGYKYNDASVRAGNRYNDASVRAGGRYIGGIGDVSVRAGSRYTGEPPVRGAGLKSPQPACCASELLQKLAQPPYTAHTATTARMKSAALLAVALLCCASVASARLFSSPEEWKAEARRNLQGFGGQEHGHGHEHKHGRYGVYGQGHGHRYGVYGQEHKHHGYGAYGHHRRLASIEAGATRTLQGERMHGHGHHGRYGVYGQGHHGHRYGVYGQEHKHRGYGAYGHPRRLSSFEAGATRELLMAGHEHGHKHHGRYGVYGQEHKHRGYGVYGQGHKGRYGAYGRWPPAEPAPSELNTQSLTFLEVGKDKLSVRYNGPAQHDNDVGSIQSNNPVPLRRLVYYFEITVKEASGGSISLGYSDRNFKQGRHPGFEPHSYGYRGDTGRKHHSTLPVRGEEYGPSFGPGDVVGAGIHLTKHEIFFTKNGEHLGVAFRNVGGHPLFPTIGLHSQGAKVEVNFGRQPFQYDWTMLVAREQAAQEEALHSTSVSAGEVHQIVRNYLLHYGYADTLAAFNTAAGMAEVQASAGAGDAVQPSAAAVQQEQQQQGGARPGAAGSGGGSSGHAAREAAAAALLPLRAQLRQLLMAGDTAAAQALLQQHAPELLSAGAGAAGAAGGGFELRFHLSCQHYVELIRRGDIAGALGYAEGTLSKLRGASPDHDALLRDVVALIAYQQPEQSPLAALLAPAQREATADVVNAALLRSRVPAGGPEPQAALELVLRQLSAVQRELHEMAGGHGPEFVLADHLPQAPSQQQGQAASQQADDQGAAAAAAAAAGGPVPMAD</sequence>
<evidence type="ECO:0000313" key="9">
    <source>
        <dbReference type="Proteomes" id="UP000239899"/>
    </source>
</evidence>
<dbReference type="InterPro" id="IPR001932">
    <property type="entry name" value="PPM-type_phosphatase-like_dom"/>
</dbReference>
<dbReference type="InterPro" id="IPR050618">
    <property type="entry name" value="Ubq-SigPath_Reg"/>
</dbReference>
<dbReference type="InterPro" id="IPR044736">
    <property type="entry name" value="Gid1/RanBPM/SPLA_SPRY"/>
</dbReference>
<dbReference type="Proteomes" id="UP000239899">
    <property type="component" value="Unassembled WGS sequence"/>
</dbReference>
<dbReference type="PROSITE" id="PS51746">
    <property type="entry name" value="PPM_2"/>
    <property type="match status" value="1"/>
</dbReference>
<evidence type="ECO:0000256" key="1">
    <source>
        <dbReference type="SAM" id="Coils"/>
    </source>
</evidence>
<dbReference type="Gene3D" id="3.60.40.10">
    <property type="entry name" value="PPM-type phosphatase domain"/>
    <property type="match status" value="1"/>
</dbReference>
<dbReference type="CDD" id="cd12885">
    <property type="entry name" value="SPRY_RanBP_like"/>
    <property type="match status" value="1"/>
</dbReference>
<dbReference type="InterPro" id="IPR013761">
    <property type="entry name" value="SAM/pointed_sf"/>
</dbReference>
<dbReference type="InterPro" id="IPR006594">
    <property type="entry name" value="LisH"/>
</dbReference>
<dbReference type="Pfam" id="PF00622">
    <property type="entry name" value="SPRY"/>
    <property type="match status" value="1"/>
</dbReference>
<dbReference type="SMART" id="SM00757">
    <property type="entry name" value="CRA"/>
    <property type="match status" value="1"/>
</dbReference>
<feature type="coiled-coil region" evidence="1">
    <location>
        <begin position="472"/>
        <end position="527"/>
    </location>
</feature>
<dbReference type="Gene3D" id="1.10.150.50">
    <property type="entry name" value="Transcription Factor, Ets-1"/>
    <property type="match status" value="1"/>
</dbReference>
<reference evidence="8 9" key="1">
    <citation type="journal article" date="2018" name="Plant J.">
        <title>Genome sequences of Chlorella sorokiniana UTEX 1602 and Micractinium conductrix SAG 241.80: implications to maltose excretion by a green alga.</title>
        <authorList>
            <person name="Arriola M.B."/>
            <person name="Velmurugan N."/>
            <person name="Zhang Y."/>
            <person name="Plunkett M.H."/>
            <person name="Hondzo H."/>
            <person name="Barney B.M."/>
        </authorList>
    </citation>
    <scope>NUCLEOTIDE SEQUENCE [LARGE SCALE GENOMIC DNA]</scope>
    <source>
        <strain evidence="9">UTEX 1602</strain>
    </source>
</reference>
<dbReference type="PROSITE" id="PS51762">
    <property type="entry name" value="GH16_2"/>
    <property type="match status" value="1"/>
</dbReference>
<feature type="compositionally biased region" description="Low complexity" evidence="2">
    <location>
        <begin position="2429"/>
        <end position="2457"/>
    </location>
</feature>
<dbReference type="STRING" id="3076.A0A2P6TNL5"/>
<feature type="domain" description="PPM-type phosphatase" evidence="6">
    <location>
        <begin position="1173"/>
        <end position="1442"/>
    </location>
</feature>
<dbReference type="InterPro" id="IPR024964">
    <property type="entry name" value="CTLH/CRA"/>
</dbReference>
<evidence type="ECO:0000313" key="8">
    <source>
        <dbReference type="EMBL" id="PRW50909.1"/>
    </source>
</evidence>
<feature type="region of interest" description="Disordered" evidence="2">
    <location>
        <begin position="2429"/>
        <end position="2463"/>
    </location>
</feature>
<dbReference type="SUPFAM" id="SSF49899">
    <property type="entry name" value="Concanavalin A-like lectins/glucanases"/>
    <property type="match status" value="2"/>
</dbReference>
<dbReference type="PANTHER" id="PTHR12864">
    <property type="entry name" value="RAN BINDING PROTEIN 9-RELATED"/>
    <property type="match status" value="1"/>
</dbReference>
<dbReference type="InterPro" id="IPR000757">
    <property type="entry name" value="Beta-glucanase-like"/>
</dbReference>
<name>A0A2P6TNL5_CHLSO</name>
<feature type="region of interest" description="Disordered" evidence="2">
    <location>
        <begin position="1652"/>
        <end position="1686"/>
    </location>
</feature>
<keyword evidence="9" id="KW-1185">Reference proteome</keyword>
<dbReference type="Pfam" id="PF07647">
    <property type="entry name" value="SAM_2"/>
    <property type="match status" value="1"/>
</dbReference>
<dbReference type="PROSITE" id="PS50896">
    <property type="entry name" value="LISH"/>
    <property type="match status" value="1"/>
</dbReference>
<dbReference type="OrthoDB" id="10264738at2759"/>
<dbReference type="GO" id="GO:0005975">
    <property type="term" value="P:carbohydrate metabolic process"/>
    <property type="evidence" value="ECO:0007669"/>
    <property type="project" value="InterPro"/>
</dbReference>
<evidence type="ECO:0000259" key="4">
    <source>
        <dbReference type="PROSITE" id="PS50188"/>
    </source>
</evidence>
<dbReference type="Gene3D" id="2.60.120.920">
    <property type="match status" value="1"/>
</dbReference>
<evidence type="ECO:0000256" key="2">
    <source>
        <dbReference type="SAM" id="MobiDB-lite"/>
    </source>
</evidence>
<feature type="domain" description="B30.2/SPRY" evidence="4">
    <location>
        <begin position="1953"/>
        <end position="2143"/>
    </location>
</feature>
<dbReference type="GO" id="GO:0004553">
    <property type="term" value="F:hydrolase activity, hydrolyzing O-glycosyl compounds"/>
    <property type="evidence" value="ECO:0007669"/>
    <property type="project" value="InterPro"/>
</dbReference>
<proteinExistence type="predicted"/>
<feature type="region of interest" description="Disordered" evidence="2">
    <location>
        <begin position="2212"/>
        <end position="2242"/>
    </location>
</feature>
<organism evidence="8 9">
    <name type="scientific">Chlorella sorokiniana</name>
    <name type="common">Freshwater green alga</name>
    <dbReference type="NCBI Taxonomy" id="3076"/>
    <lineage>
        <taxon>Eukaryota</taxon>
        <taxon>Viridiplantae</taxon>
        <taxon>Chlorophyta</taxon>
        <taxon>core chlorophytes</taxon>
        <taxon>Trebouxiophyceae</taxon>
        <taxon>Chlorellales</taxon>
        <taxon>Chlorellaceae</taxon>
        <taxon>Chlorella clade</taxon>
        <taxon>Chlorella</taxon>
    </lineage>
</organism>
<dbReference type="SUPFAM" id="SSF81606">
    <property type="entry name" value="PP2C-like"/>
    <property type="match status" value="1"/>
</dbReference>
<feature type="compositionally biased region" description="Low complexity" evidence="2">
    <location>
        <begin position="2212"/>
        <end position="2232"/>
    </location>
</feature>
<dbReference type="InterPro" id="IPR003877">
    <property type="entry name" value="SPRY_dom"/>
</dbReference>
<dbReference type="SMART" id="SM00331">
    <property type="entry name" value="PP2C_SIG"/>
    <property type="match status" value="1"/>
</dbReference>
<evidence type="ECO:0000259" key="6">
    <source>
        <dbReference type="PROSITE" id="PS51746"/>
    </source>
</evidence>
<dbReference type="CDD" id="cd00143">
    <property type="entry name" value="PP2Cc"/>
    <property type="match status" value="1"/>
</dbReference>
<accession>A0A2P6TNL5</accession>
<feature type="domain" description="SAM" evidence="3">
    <location>
        <begin position="269"/>
        <end position="322"/>
    </location>
</feature>
<dbReference type="SMART" id="SM00332">
    <property type="entry name" value="PP2Cc"/>
    <property type="match status" value="1"/>
</dbReference>
<dbReference type="InterPro" id="IPR001660">
    <property type="entry name" value="SAM"/>
</dbReference>
<protein>
    <submittedName>
        <fullName evidence="8">Ran-binding 10</fullName>
    </submittedName>
</protein>